<accession>A0ABV0Q8E4</accession>
<evidence type="ECO:0000256" key="1">
    <source>
        <dbReference type="SAM" id="MobiDB-lite"/>
    </source>
</evidence>
<comment type="caution">
    <text evidence="2">The sequence shown here is derived from an EMBL/GenBank/DDBJ whole genome shotgun (WGS) entry which is preliminary data.</text>
</comment>
<feature type="compositionally biased region" description="Basic and acidic residues" evidence="1">
    <location>
        <begin position="19"/>
        <end position="34"/>
    </location>
</feature>
<sequence>MSSGCPDRRAAAEGGRLSWKVEERGEKERGRSYGDTRQPPPHSTETFFSISSSIRRSSESSWEIRSLAGSPELTFGTSDQVAAPGKPQETSVWRCKPGCDRVTLLKDVWLVV</sequence>
<organism evidence="2 3">
    <name type="scientific">Xenoophorus captivus</name>
    <dbReference type="NCBI Taxonomy" id="1517983"/>
    <lineage>
        <taxon>Eukaryota</taxon>
        <taxon>Metazoa</taxon>
        <taxon>Chordata</taxon>
        <taxon>Craniata</taxon>
        <taxon>Vertebrata</taxon>
        <taxon>Euteleostomi</taxon>
        <taxon>Actinopterygii</taxon>
        <taxon>Neopterygii</taxon>
        <taxon>Teleostei</taxon>
        <taxon>Neoteleostei</taxon>
        <taxon>Acanthomorphata</taxon>
        <taxon>Ovalentaria</taxon>
        <taxon>Atherinomorphae</taxon>
        <taxon>Cyprinodontiformes</taxon>
        <taxon>Goodeidae</taxon>
        <taxon>Xenoophorus</taxon>
    </lineage>
</organism>
<keyword evidence="3" id="KW-1185">Reference proteome</keyword>
<feature type="compositionally biased region" description="Basic and acidic residues" evidence="1">
    <location>
        <begin position="1"/>
        <end position="11"/>
    </location>
</feature>
<dbReference type="EMBL" id="JAHRIN010001734">
    <property type="protein sequence ID" value="MEQ2192070.1"/>
    <property type="molecule type" value="Genomic_DNA"/>
</dbReference>
<gene>
    <name evidence="2" type="ORF">XENOCAPTIV_006610</name>
</gene>
<reference evidence="2 3" key="1">
    <citation type="submission" date="2021-06" db="EMBL/GenBank/DDBJ databases">
        <authorList>
            <person name="Palmer J.M."/>
        </authorList>
    </citation>
    <scope>NUCLEOTIDE SEQUENCE [LARGE SCALE GENOMIC DNA]</scope>
    <source>
        <strain evidence="2 3">XC_2019</strain>
        <tissue evidence="2">Muscle</tissue>
    </source>
</reference>
<dbReference type="Proteomes" id="UP001434883">
    <property type="component" value="Unassembled WGS sequence"/>
</dbReference>
<proteinExistence type="predicted"/>
<feature type="region of interest" description="Disordered" evidence="1">
    <location>
        <begin position="1"/>
        <end position="52"/>
    </location>
</feature>
<name>A0ABV0Q8E4_9TELE</name>
<evidence type="ECO:0000313" key="2">
    <source>
        <dbReference type="EMBL" id="MEQ2192070.1"/>
    </source>
</evidence>
<protein>
    <submittedName>
        <fullName evidence="2">Uncharacterized protein</fullName>
    </submittedName>
</protein>
<feature type="compositionally biased region" description="Low complexity" evidence="1">
    <location>
        <begin position="43"/>
        <end position="52"/>
    </location>
</feature>
<evidence type="ECO:0000313" key="3">
    <source>
        <dbReference type="Proteomes" id="UP001434883"/>
    </source>
</evidence>